<evidence type="ECO:0000313" key="4">
    <source>
        <dbReference type="Proteomes" id="UP000272528"/>
    </source>
</evidence>
<dbReference type="SUPFAM" id="SSF51735">
    <property type="entry name" value="NAD(P)-binding Rossmann-fold domains"/>
    <property type="match status" value="1"/>
</dbReference>
<dbReference type="Proteomes" id="UP000272528">
    <property type="component" value="Chromosome"/>
</dbReference>
<dbReference type="Pfam" id="PF01370">
    <property type="entry name" value="Epimerase"/>
    <property type="match status" value="1"/>
</dbReference>
<dbReference type="Gene3D" id="3.40.50.720">
    <property type="entry name" value="NAD(P)-binding Rossmann-like Domain"/>
    <property type="match status" value="1"/>
</dbReference>
<sequence length="339" mass="38922">MTVILVTGCAGFIGFHVARRLLEQGCTVIGADNRNDYYDVRLKDSRLNLLTDYERFHYHHISLEDTAKVIQLFEETQPQIVIHLAAQAGVRYSLDNPHVYIQSNLAAFTNILEGCRLHHIQHLLYASSSSVYGANTKTPFSTRDNVDHPVSLYAATKKANELMAHTYSHLYGLPTTGLRLFTVYGPWGRPDMAYFNFTRNIMGNRSIQVFNYGRMKRDFTYIDDVAHGIVQLVYHPPKESHNWNRTSPDPSGSYAPYRILNMGSNRPEELMSMIHHLEGIIGKKAIIEYMPMMQGDVMATYADIEDIQQLIDYRPTTSLKQGLERFVDWFLNDYSDREV</sequence>
<dbReference type="PANTHER" id="PTHR43574">
    <property type="entry name" value="EPIMERASE-RELATED"/>
    <property type="match status" value="1"/>
</dbReference>
<dbReference type="CDD" id="cd05253">
    <property type="entry name" value="UDP_GE_SDE_e"/>
    <property type="match status" value="1"/>
</dbReference>
<dbReference type="OrthoDB" id="9811743at2"/>
<dbReference type="InterPro" id="IPR001509">
    <property type="entry name" value="Epimerase_deHydtase"/>
</dbReference>
<dbReference type="PRINTS" id="PR01713">
    <property type="entry name" value="NUCEPIMERASE"/>
</dbReference>
<feature type="domain" description="NAD-dependent epimerase/dehydratase" evidence="2">
    <location>
        <begin position="4"/>
        <end position="238"/>
    </location>
</feature>
<dbReference type="AlphaFoldDB" id="A0A3S9AC47"/>
<name>A0A3S9AC47_9BACL</name>
<gene>
    <name evidence="3" type="ORF">EJC50_29105</name>
</gene>
<protein>
    <submittedName>
        <fullName evidence="3">NAD-dependent epimerase</fullName>
    </submittedName>
</protein>
<evidence type="ECO:0000259" key="2">
    <source>
        <dbReference type="Pfam" id="PF01370"/>
    </source>
</evidence>
<dbReference type="KEGG" id="palb:EJC50_29105"/>
<proteinExistence type="predicted"/>
<organism evidence="3 4">
    <name type="scientific">Paenibacillus albus</name>
    <dbReference type="NCBI Taxonomy" id="2495582"/>
    <lineage>
        <taxon>Bacteria</taxon>
        <taxon>Bacillati</taxon>
        <taxon>Bacillota</taxon>
        <taxon>Bacilli</taxon>
        <taxon>Bacillales</taxon>
        <taxon>Paenibacillaceae</taxon>
        <taxon>Paenibacillus</taxon>
    </lineage>
</organism>
<dbReference type="RefSeq" id="WP_126019702.1">
    <property type="nucleotide sequence ID" value="NZ_CP034437.1"/>
</dbReference>
<dbReference type="EMBL" id="CP034437">
    <property type="protein sequence ID" value="AZN43294.1"/>
    <property type="molecule type" value="Genomic_DNA"/>
</dbReference>
<evidence type="ECO:0000313" key="3">
    <source>
        <dbReference type="EMBL" id="AZN43294.1"/>
    </source>
</evidence>
<keyword evidence="4" id="KW-1185">Reference proteome</keyword>
<accession>A0A3S9AC47</accession>
<evidence type="ECO:0000256" key="1">
    <source>
        <dbReference type="ARBA" id="ARBA00023027"/>
    </source>
</evidence>
<keyword evidence="1" id="KW-0520">NAD</keyword>
<reference evidence="4" key="1">
    <citation type="submission" date="2018-12" db="EMBL/GenBank/DDBJ databases">
        <title>Genome sequence of Peanibacillus sp.</title>
        <authorList>
            <person name="Subramani G."/>
            <person name="Srinivasan S."/>
            <person name="Kim M.K."/>
        </authorList>
    </citation>
    <scope>NUCLEOTIDE SEQUENCE [LARGE SCALE GENOMIC DNA]</scope>
    <source>
        <strain evidence="4">18JY67-1</strain>
    </source>
</reference>
<dbReference type="InterPro" id="IPR036291">
    <property type="entry name" value="NAD(P)-bd_dom_sf"/>
</dbReference>